<dbReference type="InterPro" id="IPR001763">
    <property type="entry name" value="Rhodanese-like_dom"/>
</dbReference>
<gene>
    <name evidence="2" type="ORF">A3F84_16570</name>
</gene>
<dbReference type="SUPFAM" id="SSF52821">
    <property type="entry name" value="Rhodanese/Cell cycle control phosphatase"/>
    <property type="match status" value="1"/>
</dbReference>
<dbReference type="EMBL" id="MFKF01000061">
    <property type="protein sequence ID" value="OGG55768.1"/>
    <property type="molecule type" value="Genomic_DNA"/>
</dbReference>
<dbReference type="Proteomes" id="UP000178606">
    <property type="component" value="Unassembled WGS sequence"/>
</dbReference>
<dbReference type="PANTHER" id="PTHR44086:SF13">
    <property type="entry name" value="THIOSULFATE SULFURTRANSFERASE PSPE"/>
    <property type="match status" value="1"/>
</dbReference>
<proteinExistence type="predicted"/>
<dbReference type="Pfam" id="PF00581">
    <property type="entry name" value="Rhodanese"/>
    <property type="match status" value="1"/>
</dbReference>
<dbReference type="PANTHER" id="PTHR44086">
    <property type="entry name" value="THIOSULFATE SULFURTRANSFERASE RDL2, MITOCHONDRIAL-RELATED"/>
    <property type="match status" value="1"/>
</dbReference>
<reference evidence="2 3" key="1">
    <citation type="journal article" date="2016" name="Nat. Commun.">
        <title>Thousands of microbial genomes shed light on interconnected biogeochemical processes in an aquifer system.</title>
        <authorList>
            <person name="Anantharaman K."/>
            <person name="Brown C.T."/>
            <person name="Hug L.A."/>
            <person name="Sharon I."/>
            <person name="Castelle C.J."/>
            <person name="Probst A.J."/>
            <person name="Thomas B.C."/>
            <person name="Singh A."/>
            <person name="Wilkins M.J."/>
            <person name="Karaoz U."/>
            <person name="Brodie E.L."/>
            <person name="Williams K.H."/>
            <person name="Hubbard S.S."/>
            <person name="Banfield J.F."/>
        </authorList>
    </citation>
    <scope>NUCLEOTIDE SEQUENCE [LARGE SCALE GENOMIC DNA]</scope>
    <source>
        <strain evidence="3">RIFCSPLOWO2_12_FULL_64_10</strain>
    </source>
</reference>
<feature type="domain" description="Rhodanese" evidence="1">
    <location>
        <begin position="29"/>
        <end position="119"/>
    </location>
</feature>
<dbReference type="InterPro" id="IPR036873">
    <property type="entry name" value="Rhodanese-like_dom_sf"/>
</dbReference>
<sequence length="153" mass="16899">MKTRQDMIDSAKAVIQEVTIQGVKEALDRGQRPVLLDVRGREEYEAGRLIGAIHVPRGLLELEVEKALPDKSRPVVVYCAGGVRSALAAQTLQEMGYRDVSSMLGGYDEWAGAQYPVERQPEGGEQAQALEQEIDLLGRQVEEKRKRLAALKG</sequence>
<accession>A0A1F6D2V1</accession>
<dbReference type="GO" id="GO:0004792">
    <property type="term" value="F:thiosulfate-cyanide sulfurtransferase activity"/>
    <property type="evidence" value="ECO:0007669"/>
    <property type="project" value="TreeGrafter"/>
</dbReference>
<protein>
    <recommendedName>
        <fullName evidence="1">Rhodanese domain-containing protein</fullName>
    </recommendedName>
</protein>
<comment type="caution">
    <text evidence="2">The sequence shown here is derived from an EMBL/GenBank/DDBJ whole genome shotgun (WGS) entry which is preliminary data.</text>
</comment>
<evidence type="ECO:0000259" key="1">
    <source>
        <dbReference type="PROSITE" id="PS50206"/>
    </source>
</evidence>
<dbReference type="CDD" id="cd00158">
    <property type="entry name" value="RHOD"/>
    <property type="match status" value="1"/>
</dbReference>
<organism evidence="2 3">
    <name type="scientific">Handelsmanbacteria sp. (strain RIFCSPLOWO2_12_FULL_64_10)</name>
    <dbReference type="NCBI Taxonomy" id="1817868"/>
    <lineage>
        <taxon>Bacteria</taxon>
        <taxon>Candidatus Handelsmaniibacteriota</taxon>
    </lineage>
</organism>
<dbReference type="Gene3D" id="3.40.250.10">
    <property type="entry name" value="Rhodanese-like domain"/>
    <property type="match status" value="1"/>
</dbReference>
<dbReference type="PROSITE" id="PS50206">
    <property type="entry name" value="RHODANESE_3"/>
    <property type="match status" value="1"/>
</dbReference>
<name>A0A1F6D2V1_HANXR</name>
<dbReference type="SMART" id="SM00450">
    <property type="entry name" value="RHOD"/>
    <property type="match status" value="1"/>
</dbReference>
<dbReference type="AlphaFoldDB" id="A0A1F6D2V1"/>
<evidence type="ECO:0000313" key="3">
    <source>
        <dbReference type="Proteomes" id="UP000178606"/>
    </source>
</evidence>
<evidence type="ECO:0000313" key="2">
    <source>
        <dbReference type="EMBL" id="OGG55768.1"/>
    </source>
</evidence>